<keyword evidence="8" id="KW-1185">Reference proteome</keyword>
<evidence type="ECO:0000313" key="4">
    <source>
        <dbReference type="EMBL" id="KQH81673.1"/>
    </source>
</evidence>
<evidence type="ECO:0000256" key="2">
    <source>
        <dbReference type="SAM" id="Phobius"/>
    </source>
</evidence>
<keyword evidence="2" id="KW-0472">Membrane</keyword>
<dbReference type="Proteomes" id="UP000051862">
    <property type="component" value="Unassembled WGS sequence"/>
</dbReference>
<feature type="transmembrane region" description="Helical" evidence="2">
    <location>
        <begin position="163"/>
        <end position="186"/>
    </location>
</feature>
<reference evidence="4 6" key="1">
    <citation type="submission" date="2015-08" db="EMBL/GenBank/DDBJ databases">
        <title>Thermococcus thioreducens DSM 14981 genome sequencing.</title>
        <authorList>
            <person name="Hong S.-J."/>
            <person name="Kim M.-C."/>
            <person name="Shin J.-H."/>
        </authorList>
    </citation>
    <scope>NUCLEOTIDE SEQUENCE [LARGE SCALE GENOMIC DNA]</scope>
    <source>
        <strain evidence="4 6">DSM 14981</strain>
    </source>
</reference>
<feature type="coiled-coil region" evidence="1">
    <location>
        <begin position="7"/>
        <end position="59"/>
    </location>
</feature>
<name>A0A0Q2M0U7_9EURY</name>
<keyword evidence="2" id="KW-0812">Transmembrane</keyword>
<keyword evidence="1" id="KW-0175">Coiled coil</keyword>
<protein>
    <submittedName>
        <fullName evidence="4">Alpha-glucosidase</fullName>
    </submittedName>
</protein>
<evidence type="ECO:0000313" key="8">
    <source>
        <dbReference type="Proteomes" id="UP000250136"/>
    </source>
</evidence>
<dbReference type="EMBL" id="FOIW01000002">
    <property type="protein sequence ID" value="SEW11538.1"/>
    <property type="molecule type" value="Genomic_DNA"/>
</dbReference>
<dbReference type="STRING" id="277988.SAMN05216170_1677"/>
<dbReference type="Proteomes" id="UP000250136">
    <property type="component" value="Chromosome"/>
</dbReference>
<evidence type="ECO:0000313" key="6">
    <source>
        <dbReference type="Proteomes" id="UP000051862"/>
    </source>
</evidence>
<dbReference type="KEGG" id="ttd:A3L14_03010"/>
<feature type="transmembrane region" description="Helical" evidence="2">
    <location>
        <begin position="206"/>
        <end position="229"/>
    </location>
</feature>
<accession>A0A0Q2M0U7</accession>
<dbReference type="RefSeq" id="WP_055430075.1">
    <property type="nucleotide sequence ID" value="NZ_CP015105.1"/>
</dbReference>
<evidence type="ECO:0000313" key="7">
    <source>
        <dbReference type="Proteomes" id="UP000182125"/>
    </source>
</evidence>
<dbReference type="Proteomes" id="UP000182125">
    <property type="component" value="Unassembled WGS sequence"/>
</dbReference>
<reference evidence="3 8" key="2">
    <citation type="submission" date="2016-04" db="EMBL/GenBank/DDBJ databases">
        <title>Complete genome sequence of Thermococcus thioreducens type strain OGL-20P.</title>
        <authorList>
            <person name="Oger P.M."/>
        </authorList>
    </citation>
    <scope>NUCLEOTIDE SEQUENCE [LARGE SCALE GENOMIC DNA]</scope>
    <source>
        <strain evidence="3 8">OGL-20P</strain>
    </source>
</reference>
<evidence type="ECO:0000256" key="1">
    <source>
        <dbReference type="SAM" id="Coils"/>
    </source>
</evidence>
<proteinExistence type="predicted"/>
<keyword evidence="2" id="KW-1133">Transmembrane helix</keyword>
<dbReference type="GeneID" id="33333358"/>
<sequence>MKSAEILRDVAQTLEDVEKKINSLKNLSDKNKQKALRLIHEARENFLQLSENLATDNEELANFFLKRAVRLKNNTNDRYIEKMGEKEYMKDVSAINKYSKVAPYDFAGEVKILRRAYRAFLFGMVPFYIVSGIFGPVYAVTALILIIPTLLAMLSLRKRGNLGLMLSFAVMPIPMVMGAFSIRYAVYAFNDPAELARIAEAFGRSITFAQGVVAVIGALGAATLILLGYASYMLYKHRHAFL</sequence>
<evidence type="ECO:0000313" key="5">
    <source>
        <dbReference type="EMBL" id="SEW11538.1"/>
    </source>
</evidence>
<organism evidence="4 6">
    <name type="scientific">Thermococcus thioreducens</name>
    <dbReference type="NCBI Taxonomy" id="277988"/>
    <lineage>
        <taxon>Archaea</taxon>
        <taxon>Methanobacteriati</taxon>
        <taxon>Methanobacteriota</taxon>
        <taxon>Thermococci</taxon>
        <taxon>Thermococcales</taxon>
        <taxon>Thermococcaceae</taxon>
        <taxon>Thermococcus</taxon>
    </lineage>
</organism>
<evidence type="ECO:0000313" key="3">
    <source>
        <dbReference type="EMBL" id="ASJ11919.1"/>
    </source>
</evidence>
<dbReference type="PATRIC" id="fig|277988.4.peg.2056"/>
<reference evidence="5" key="3">
    <citation type="submission" date="2016-10" db="EMBL/GenBank/DDBJ databases">
        <authorList>
            <person name="de Groot N.N."/>
        </authorList>
    </citation>
    <scope>NUCLEOTIDE SEQUENCE [LARGE SCALE GENOMIC DNA]</scope>
    <source>
        <strain evidence="5">OGL-20</strain>
    </source>
</reference>
<dbReference type="EMBL" id="LIXN01000018">
    <property type="protein sequence ID" value="KQH81673.1"/>
    <property type="molecule type" value="Genomic_DNA"/>
</dbReference>
<dbReference type="OrthoDB" id="85762at2157"/>
<reference evidence="7" key="4">
    <citation type="submission" date="2016-10" db="EMBL/GenBank/DDBJ databases">
        <authorList>
            <person name="Varghese N."/>
            <person name="Submissions S."/>
        </authorList>
    </citation>
    <scope>NUCLEOTIDE SEQUENCE [LARGE SCALE GENOMIC DNA]</scope>
    <source>
        <strain evidence="7">OGL-20</strain>
    </source>
</reference>
<dbReference type="AlphaFoldDB" id="A0A0Q2M0U7"/>
<gene>
    <name evidence="3" type="ORF">A3L14_03010</name>
    <name evidence="4" type="ORF">AMR53_09760</name>
    <name evidence="5" type="ORF">SAMN05216170_1677</name>
</gene>
<dbReference type="EMBL" id="CP015105">
    <property type="protein sequence ID" value="ASJ11919.1"/>
    <property type="molecule type" value="Genomic_DNA"/>
</dbReference>